<reference evidence="1 2" key="1">
    <citation type="submission" date="2014-07" db="EMBL/GenBank/DDBJ databases">
        <title>Methanogenic archaea and the global carbon cycle.</title>
        <authorList>
            <person name="Henriksen J.R."/>
            <person name="Luke J."/>
            <person name="Reinhart S."/>
            <person name="Benedict M.N."/>
            <person name="Youngblut N.D."/>
            <person name="Metcalf M.E."/>
            <person name="Whitaker R.J."/>
            <person name="Metcalf W.W."/>
        </authorList>
    </citation>
    <scope>NUCLEOTIDE SEQUENCE [LARGE SCALE GENOMIC DNA]</scope>
    <source>
        <strain evidence="1 2">HI350</strain>
    </source>
</reference>
<evidence type="ECO:0000313" key="1">
    <source>
        <dbReference type="EMBL" id="AKB33910.1"/>
    </source>
</evidence>
<dbReference type="AlphaFoldDB" id="A0A0E3PHF8"/>
<gene>
    <name evidence="1" type="ORF">MSSIH_3220</name>
</gene>
<name>A0A0E3PHF8_9EURY</name>
<dbReference type="PATRIC" id="fig|1434119.4.peg.4183"/>
<evidence type="ECO:0000313" key="2">
    <source>
        <dbReference type="Proteomes" id="UP000033092"/>
    </source>
</evidence>
<dbReference type="HOGENOM" id="CLU_2645983_0_0_2"/>
<dbReference type="KEGG" id="msz:MSSIH_3220"/>
<dbReference type="EMBL" id="CP009507">
    <property type="protein sequence ID" value="AKB33910.1"/>
    <property type="molecule type" value="Genomic_DNA"/>
</dbReference>
<organism evidence="1 2">
    <name type="scientific">Methanosarcina siciliae HI350</name>
    <dbReference type="NCBI Taxonomy" id="1434119"/>
    <lineage>
        <taxon>Archaea</taxon>
        <taxon>Methanobacteriati</taxon>
        <taxon>Methanobacteriota</taxon>
        <taxon>Stenosarchaea group</taxon>
        <taxon>Methanomicrobia</taxon>
        <taxon>Methanosarcinales</taxon>
        <taxon>Methanosarcinaceae</taxon>
        <taxon>Methanosarcina</taxon>
    </lineage>
</organism>
<proteinExistence type="predicted"/>
<protein>
    <submittedName>
        <fullName evidence="1">Uncharacterized protein</fullName>
    </submittedName>
</protein>
<dbReference type="GeneID" id="58788236"/>
<sequence>MGVKEAASQNLWRSGDFSKCSVHLFIPEPKTEYVTGSKPQRDKTGAFVVLYTSPFGKSLKRTCVSSVPKIAEYSRS</sequence>
<dbReference type="RefSeq" id="WP_187151969.1">
    <property type="nucleotide sequence ID" value="NZ_CP009507.1"/>
</dbReference>
<accession>A0A0E3PHF8</accession>
<dbReference type="Proteomes" id="UP000033092">
    <property type="component" value="Chromosome"/>
</dbReference>